<dbReference type="CDD" id="cd08946">
    <property type="entry name" value="SDR_e"/>
    <property type="match status" value="1"/>
</dbReference>
<dbReference type="InterPro" id="IPR036291">
    <property type="entry name" value="NAD(P)-bd_dom_sf"/>
</dbReference>
<dbReference type="SUPFAM" id="SSF51735">
    <property type="entry name" value="NAD(P)-binding Rossmann-fold domains"/>
    <property type="match status" value="1"/>
</dbReference>
<feature type="domain" description="NAD-dependent epimerase/dehydratase" evidence="1">
    <location>
        <begin position="15"/>
        <end position="237"/>
    </location>
</feature>
<name>A0A382XW37_9ZZZZ</name>
<dbReference type="Gene3D" id="3.40.50.720">
    <property type="entry name" value="NAD(P)-binding Rossmann-like Domain"/>
    <property type="match status" value="1"/>
</dbReference>
<dbReference type="AlphaFoldDB" id="A0A382XW37"/>
<feature type="non-terminal residue" evidence="2">
    <location>
        <position position="243"/>
    </location>
</feature>
<proteinExistence type="predicted"/>
<sequence>VRIKAGANAMDSKNVLITGGGGYIGSVLVDSAPKHWRITVLDNCLMGNSNINFSRKVNIIKKDIRNDSIIEDLVKKSDVVIHLAGIVGVPSFNRNPKAAVTINQDATEKIVSAVKKYNKKLVFMSTCSVYGFNTKICTEETIPNEVDDYSVTKSNSEQYIQQNLENYIIFRLGTVYGWSPRMRFDLVINIIIEKVLWNEAVEIYGGTQWRPFVHVKDAANALVLGAETTIKGEIFNLVAENHQ</sequence>
<gene>
    <name evidence="2" type="ORF">METZ01_LOCUS427545</name>
</gene>
<protein>
    <recommendedName>
        <fullName evidence="1">NAD-dependent epimerase/dehydratase domain-containing protein</fullName>
    </recommendedName>
</protein>
<accession>A0A382XW37</accession>
<dbReference type="EMBL" id="UINC01170575">
    <property type="protein sequence ID" value="SVD74691.1"/>
    <property type="molecule type" value="Genomic_DNA"/>
</dbReference>
<reference evidence="2" key="1">
    <citation type="submission" date="2018-05" db="EMBL/GenBank/DDBJ databases">
        <authorList>
            <person name="Lanie J.A."/>
            <person name="Ng W.-L."/>
            <person name="Kazmierczak K.M."/>
            <person name="Andrzejewski T.M."/>
            <person name="Davidsen T.M."/>
            <person name="Wayne K.J."/>
            <person name="Tettelin H."/>
            <person name="Glass J.I."/>
            <person name="Rusch D."/>
            <person name="Podicherti R."/>
            <person name="Tsui H.-C.T."/>
            <person name="Winkler M.E."/>
        </authorList>
    </citation>
    <scope>NUCLEOTIDE SEQUENCE</scope>
</reference>
<feature type="non-terminal residue" evidence="2">
    <location>
        <position position="1"/>
    </location>
</feature>
<dbReference type="InterPro" id="IPR050177">
    <property type="entry name" value="Lipid_A_modif_metabolic_enz"/>
</dbReference>
<evidence type="ECO:0000259" key="1">
    <source>
        <dbReference type="Pfam" id="PF01370"/>
    </source>
</evidence>
<evidence type="ECO:0000313" key="2">
    <source>
        <dbReference type="EMBL" id="SVD74691.1"/>
    </source>
</evidence>
<organism evidence="2">
    <name type="scientific">marine metagenome</name>
    <dbReference type="NCBI Taxonomy" id="408172"/>
    <lineage>
        <taxon>unclassified sequences</taxon>
        <taxon>metagenomes</taxon>
        <taxon>ecological metagenomes</taxon>
    </lineage>
</organism>
<dbReference type="PANTHER" id="PTHR43245">
    <property type="entry name" value="BIFUNCTIONAL POLYMYXIN RESISTANCE PROTEIN ARNA"/>
    <property type="match status" value="1"/>
</dbReference>
<dbReference type="InterPro" id="IPR001509">
    <property type="entry name" value="Epimerase_deHydtase"/>
</dbReference>
<dbReference type="PANTHER" id="PTHR43245:SF23">
    <property type="entry name" value="NAD(P)-BINDING DOMAIN-CONTAINING PROTEIN"/>
    <property type="match status" value="1"/>
</dbReference>
<dbReference type="Pfam" id="PF01370">
    <property type="entry name" value="Epimerase"/>
    <property type="match status" value="1"/>
</dbReference>